<dbReference type="PANTHER" id="PTHR36926:SF1">
    <property type="entry name" value="COLICIN V PRODUCTION PROTEIN"/>
    <property type="match status" value="1"/>
</dbReference>
<dbReference type="EMBL" id="FNGH01000018">
    <property type="protein sequence ID" value="SDM74193.1"/>
    <property type="molecule type" value="Genomic_DNA"/>
</dbReference>
<sequence>MSLTWLDMAFLAVLAISMLAGFMRGLIREGLGLAAWVIALVAARMFAEPVADMLSGLIDNADGRLVLAFILVIFVVIMICGLVIRAVHAAVEWVGMGFFNRVAGAGFGVLRGAAILVLVTVLISLTPLSQLEAWRDAELRPTFEELRGWVISQVEAWEQRDPERTEAWRNLSLPGFGNGDTDDDQVLDQSAGQGEAPATQ</sequence>
<dbReference type="Pfam" id="PF02674">
    <property type="entry name" value="Colicin_V"/>
    <property type="match status" value="1"/>
</dbReference>
<dbReference type="PANTHER" id="PTHR36926">
    <property type="entry name" value="COLICIN V PRODUCTION PROTEIN"/>
    <property type="match status" value="1"/>
</dbReference>
<comment type="subcellular location">
    <subcellularLocation>
        <location evidence="1">Membrane</location>
        <topology evidence="1">Multi-pass membrane protein</topology>
    </subcellularLocation>
</comment>
<dbReference type="OrthoDB" id="9810601at2"/>
<protein>
    <submittedName>
        <fullName evidence="7">Membrane protein required for colicin V production</fullName>
    </submittedName>
</protein>
<dbReference type="Proteomes" id="UP000199107">
    <property type="component" value="Unassembled WGS sequence"/>
</dbReference>
<feature type="transmembrane region" description="Helical" evidence="6">
    <location>
        <begin position="30"/>
        <end position="47"/>
    </location>
</feature>
<dbReference type="RefSeq" id="WP_089660412.1">
    <property type="nucleotide sequence ID" value="NZ_FNGH01000018.1"/>
</dbReference>
<evidence type="ECO:0000256" key="1">
    <source>
        <dbReference type="ARBA" id="ARBA00004141"/>
    </source>
</evidence>
<keyword evidence="2 6" id="KW-0812">Transmembrane</keyword>
<dbReference type="GO" id="GO:0016020">
    <property type="term" value="C:membrane"/>
    <property type="evidence" value="ECO:0007669"/>
    <property type="project" value="UniProtKB-SubCell"/>
</dbReference>
<evidence type="ECO:0000256" key="2">
    <source>
        <dbReference type="ARBA" id="ARBA00022692"/>
    </source>
</evidence>
<organism evidence="7 8">
    <name type="scientific">Franzmannia pantelleriensis</name>
    <dbReference type="NCBI Taxonomy" id="48727"/>
    <lineage>
        <taxon>Bacteria</taxon>
        <taxon>Pseudomonadati</taxon>
        <taxon>Pseudomonadota</taxon>
        <taxon>Gammaproteobacteria</taxon>
        <taxon>Oceanospirillales</taxon>
        <taxon>Halomonadaceae</taxon>
        <taxon>Franzmannia</taxon>
    </lineage>
</organism>
<evidence type="ECO:0000256" key="4">
    <source>
        <dbReference type="ARBA" id="ARBA00023136"/>
    </source>
</evidence>
<evidence type="ECO:0000256" key="5">
    <source>
        <dbReference type="SAM" id="MobiDB-lite"/>
    </source>
</evidence>
<evidence type="ECO:0000313" key="7">
    <source>
        <dbReference type="EMBL" id="SDM74193.1"/>
    </source>
</evidence>
<evidence type="ECO:0000313" key="8">
    <source>
        <dbReference type="Proteomes" id="UP000199107"/>
    </source>
</evidence>
<keyword evidence="8" id="KW-1185">Reference proteome</keyword>
<dbReference type="GO" id="GO:0009403">
    <property type="term" value="P:toxin biosynthetic process"/>
    <property type="evidence" value="ECO:0007669"/>
    <property type="project" value="InterPro"/>
</dbReference>
<keyword evidence="4 6" id="KW-0472">Membrane</keyword>
<gene>
    <name evidence="7" type="ORF">SAMN05192555_11868</name>
</gene>
<evidence type="ECO:0000256" key="3">
    <source>
        <dbReference type="ARBA" id="ARBA00022989"/>
    </source>
</evidence>
<keyword evidence="3 6" id="KW-1133">Transmembrane helix</keyword>
<dbReference type="InterPro" id="IPR003825">
    <property type="entry name" value="Colicin-V_CvpA"/>
</dbReference>
<feature type="transmembrane region" description="Helical" evidence="6">
    <location>
        <begin position="67"/>
        <end position="91"/>
    </location>
</feature>
<reference evidence="8" key="1">
    <citation type="submission" date="2016-10" db="EMBL/GenBank/DDBJ databases">
        <authorList>
            <person name="Varghese N."/>
            <person name="Submissions S."/>
        </authorList>
    </citation>
    <scope>NUCLEOTIDE SEQUENCE [LARGE SCALE GENOMIC DNA]</scope>
    <source>
        <strain evidence="8">AAP</strain>
    </source>
</reference>
<dbReference type="STRING" id="48727.SAMN05192555_11868"/>
<feature type="region of interest" description="Disordered" evidence="5">
    <location>
        <begin position="170"/>
        <end position="200"/>
    </location>
</feature>
<dbReference type="AlphaFoldDB" id="A0A1G9VQ30"/>
<feature type="transmembrane region" description="Helical" evidence="6">
    <location>
        <begin position="6"/>
        <end position="23"/>
    </location>
</feature>
<evidence type="ECO:0000256" key="6">
    <source>
        <dbReference type="SAM" id="Phobius"/>
    </source>
</evidence>
<dbReference type="InterPro" id="IPR052719">
    <property type="entry name" value="CvpA-like"/>
</dbReference>
<name>A0A1G9VQ30_9GAMM</name>
<proteinExistence type="predicted"/>
<feature type="transmembrane region" description="Helical" evidence="6">
    <location>
        <begin position="103"/>
        <end position="125"/>
    </location>
</feature>
<accession>A0A1G9VQ30</accession>
<feature type="compositionally biased region" description="Polar residues" evidence="5">
    <location>
        <begin position="187"/>
        <end position="200"/>
    </location>
</feature>